<keyword evidence="5 8" id="KW-0418">Kinase</keyword>
<feature type="binding site" evidence="8">
    <location>
        <position position="394"/>
    </location>
    <ligand>
        <name>Mg(2+)</name>
        <dbReference type="ChEBI" id="CHEBI:18420"/>
    </ligand>
</feature>
<dbReference type="SUPFAM" id="SSF140356">
    <property type="entry name" value="PPK N-terminal domain-like"/>
    <property type="match status" value="1"/>
</dbReference>
<dbReference type="RefSeq" id="WP_109252559.1">
    <property type="nucleotide sequence ID" value="NZ_QEXV01000003.1"/>
</dbReference>
<sequence>MTEAVSSEADAALPDVDALRVSPERFLNRELSWLEFNLRVLEEAENPAHPILERLRFLSISASNLDEFYMVRVAGLRAQVRNGVDRPGQDGLTPARQLEKINAAAGRLMEDQQERWREIRDEMRKEGVELVGVEDLSAQDKAWLRDDFLAHTLPVITPLAIDPAHPFPFIPNLGFALVLKLKRERDGKIMNALLPLPAGVRRFVEIPSRRKNRRGGPVKRFIALETVLILFIDALFPGYELLGKGAFRIIRDSDIEIEEEAEDLVREFEALLKQRRRGVLVRLKIDASMPEELRRFIIQQLRAEPQDVVLVDGILGLSQLEQLIPDDRPDLKFEPYEPRFPERIKDHGGDAFAAIRAKDLVVHHPYESFDVVVQFLRQAAADPDVVAIKQTLYRTSKDSPVVAALIEAAEAGKNVTALVELKARFDEEANLKWARDLERAGVQVVFGFIEYKTHAKVSLVVRREGAELRAYAHFGTGNYHPVTARIYTDLSLFTADPACARDAGRIFNYVTGYARPTSLEKLSISPIGMKELLLQKIDREIANARAGEPSGIWAKMNALVHAEIIDKLYEASAAGVPVDLVIRGICCLRPGIPGLSENIRVKSIVGRFLEHSRIVCFANGAAMPSTSAEVFISSADWMPRNLDRRIETLCPIENPTVHRQILDQIMVANLNDETQSWTMNPDGSYTRVDNSGVEEPFSAHAYFMTNPSLSGRGQALKHDQPPAFPFIGPRR</sequence>
<dbReference type="Gene3D" id="3.30.1840.10">
    <property type="entry name" value="Polyphosphate kinase middle domain"/>
    <property type="match status" value="1"/>
</dbReference>
<gene>
    <name evidence="8" type="primary">ppk</name>
    <name evidence="14" type="ORF">DDZ18_06480</name>
</gene>
<evidence type="ECO:0000313" key="14">
    <source>
        <dbReference type="EMBL" id="PWE17328.1"/>
    </source>
</evidence>
<dbReference type="NCBIfam" id="NF003917">
    <property type="entry name" value="PRK05443.1-1"/>
    <property type="match status" value="1"/>
</dbReference>
<proteinExistence type="inferred from homology"/>
<dbReference type="EMBL" id="QEXV01000003">
    <property type="protein sequence ID" value="PWE17328.1"/>
    <property type="molecule type" value="Genomic_DNA"/>
</dbReference>
<evidence type="ECO:0000256" key="7">
    <source>
        <dbReference type="ARBA" id="ARBA00022842"/>
    </source>
</evidence>
<evidence type="ECO:0000313" key="15">
    <source>
        <dbReference type="Proteomes" id="UP000245168"/>
    </source>
</evidence>
<keyword evidence="15" id="KW-1185">Reference proteome</keyword>
<comment type="cofactor">
    <cofactor evidence="8">
        <name>Mg(2+)</name>
        <dbReference type="ChEBI" id="CHEBI:18420"/>
    </cofactor>
</comment>
<feature type="domain" description="Polyphosphate kinase N-terminal" evidence="11">
    <location>
        <begin position="26"/>
        <end position="130"/>
    </location>
</feature>
<dbReference type="InterPro" id="IPR036832">
    <property type="entry name" value="PPK_N_dom_sf"/>
</dbReference>
<comment type="function">
    <text evidence="8 9">Catalyzes the reversible transfer of the terminal phosphate of ATP to form a long-chain polyphosphate (polyP).</text>
</comment>
<evidence type="ECO:0000259" key="13">
    <source>
        <dbReference type="Pfam" id="PF17941"/>
    </source>
</evidence>
<evidence type="ECO:0000256" key="9">
    <source>
        <dbReference type="RuleBase" id="RU003800"/>
    </source>
</evidence>
<dbReference type="CDD" id="cd09168">
    <property type="entry name" value="PLDc_PaPPK1_C2_like"/>
    <property type="match status" value="1"/>
</dbReference>
<dbReference type="InterPro" id="IPR025198">
    <property type="entry name" value="PPK_N_dom"/>
</dbReference>
<dbReference type="NCBIfam" id="TIGR03705">
    <property type="entry name" value="poly_P_kin"/>
    <property type="match status" value="1"/>
</dbReference>
<dbReference type="OrthoDB" id="9761456at2"/>
<dbReference type="Pfam" id="PF17941">
    <property type="entry name" value="PP_kinase_C_1"/>
    <property type="match status" value="1"/>
</dbReference>
<dbReference type="CDD" id="cd09165">
    <property type="entry name" value="PLDc_PaPPK1_C1_like"/>
    <property type="match status" value="1"/>
</dbReference>
<reference evidence="15" key="1">
    <citation type="submission" date="2018-05" db="EMBL/GenBank/DDBJ databases">
        <authorList>
            <person name="Liu B.-T."/>
        </authorList>
    </citation>
    <scope>NUCLEOTIDE SEQUENCE [LARGE SCALE GENOMIC DNA]</scope>
    <source>
        <strain evidence="15">WD6-1</strain>
    </source>
</reference>
<keyword evidence="1 8" id="KW-0597">Phosphoprotein</keyword>
<feature type="binding site" evidence="8">
    <location>
        <position position="424"/>
    </location>
    <ligand>
        <name>Mg(2+)</name>
        <dbReference type="ChEBI" id="CHEBI:18420"/>
    </ligand>
</feature>
<dbReference type="Pfam" id="PF13090">
    <property type="entry name" value="PP_kinase_C"/>
    <property type="match status" value="1"/>
</dbReference>
<dbReference type="EC" id="2.7.4.1" evidence="8 9"/>
<keyword evidence="6 8" id="KW-0067">ATP-binding</keyword>
<dbReference type="GO" id="GO:0009358">
    <property type="term" value="C:polyphosphate kinase complex"/>
    <property type="evidence" value="ECO:0007669"/>
    <property type="project" value="InterPro"/>
</dbReference>
<dbReference type="SUPFAM" id="SSF143724">
    <property type="entry name" value="PHP14-like"/>
    <property type="match status" value="1"/>
</dbReference>
<comment type="caution">
    <text evidence="14">The sequence shown here is derived from an EMBL/GenBank/DDBJ whole genome shotgun (WGS) entry which is preliminary data.</text>
</comment>
<feature type="binding site" evidence="8">
    <location>
        <position position="583"/>
    </location>
    <ligand>
        <name>ATP</name>
        <dbReference type="ChEBI" id="CHEBI:30616"/>
    </ligand>
</feature>
<dbReference type="NCBIfam" id="NF003921">
    <property type="entry name" value="PRK05443.2-2"/>
    <property type="match status" value="1"/>
</dbReference>
<dbReference type="PANTHER" id="PTHR30218:SF0">
    <property type="entry name" value="POLYPHOSPHATE KINASE"/>
    <property type="match status" value="1"/>
</dbReference>
<evidence type="ECO:0000256" key="3">
    <source>
        <dbReference type="ARBA" id="ARBA00022723"/>
    </source>
</evidence>
<evidence type="ECO:0000259" key="11">
    <source>
        <dbReference type="Pfam" id="PF13089"/>
    </source>
</evidence>
<evidence type="ECO:0000256" key="5">
    <source>
        <dbReference type="ARBA" id="ARBA00022777"/>
    </source>
</evidence>
<evidence type="ECO:0000259" key="10">
    <source>
        <dbReference type="Pfam" id="PF02503"/>
    </source>
</evidence>
<protein>
    <recommendedName>
        <fullName evidence="8 9">Polyphosphate kinase</fullName>
        <ecNumber evidence="8 9">2.7.4.1</ecNumber>
    </recommendedName>
    <alternativeName>
        <fullName evidence="8">ATP-polyphosphate phosphotransferase</fullName>
    </alternativeName>
    <alternativeName>
        <fullName evidence="8">Polyphosphoric acid kinase</fullName>
    </alternativeName>
</protein>
<dbReference type="Gene3D" id="1.20.58.310">
    <property type="entry name" value="Polyphosphate kinase N-terminal domain"/>
    <property type="match status" value="1"/>
</dbReference>
<dbReference type="Pfam" id="PF13089">
    <property type="entry name" value="PP_kinase_N"/>
    <property type="match status" value="1"/>
</dbReference>
<feature type="binding site" evidence="8">
    <location>
        <position position="611"/>
    </location>
    <ligand>
        <name>ATP</name>
        <dbReference type="ChEBI" id="CHEBI:30616"/>
    </ligand>
</feature>
<dbReference type="GO" id="GO:0005524">
    <property type="term" value="F:ATP binding"/>
    <property type="evidence" value="ECO:0007669"/>
    <property type="project" value="UniProtKB-KW"/>
</dbReference>
<keyword evidence="3 8" id="KW-0479">Metal-binding</keyword>
<dbReference type="NCBIfam" id="NF003919">
    <property type="entry name" value="PRK05443.1-4"/>
    <property type="match status" value="1"/>
</dbReference>
<comment type="PTM">
    <text evidence="8 9">An intermediate of this reaction is the autophosphorylated ppk in which a phosphate is covalently linked to a histidine residue through a N-P bond.</text>
</comment>
<name>A0A2U2BTK1_9PROT</name>
<comment type="catalytic activity">
    <reaction evidence="8 9">
        <text>[phosphate](n) + ATP = [phosphate](n+1) + ADP</text>
        <dbReference type="Rhea" id="RHEA:19573"/>
        <dbReference type="Rhea" id="RHEA-COMP:9859"/>
        <dbReference type="Rhea" id="RHEA-COMP:14280"/>
        <dbReference type="ChEBI" id="CHEBI:16838"/>
        <dbReference type="ChEBI" id="CHEBI:30616"/>
        <dbReference type="ChEBI" id="CHEBI:456216"/>
        <dbReference type="EC" id="2.7.4.1"/>
    </reaction>
</comment>
<dbReference type="Gene3D" id="3.30.870.10">
    <property type="entry name" value="Endonuclease Chain A"/>
    <property type="match status" value="2"/>
</dbReference>
<dbReference type="GO" id="GO:0006799">
    <property type="term" value="P:polyphosphate biosynthetic process"/>
    <property type="evidence" value="ECO:0007669"/>
    <property type="project" value="UniProtKB-UniRule"/>
</dbReference>
<dbReference type="PIRSF" id="PIRSF015589">
    <property type="entry name" value="PP_kinase"/>
    <property type="match status" value="1"/>
</dbReference>
<accession>A0A2U2BTK1</accession>
<dbReference type="InterPro" id="IPR003414">
    <property type="entry name" value="PP_kinase"/>
</dbReference>
<evidence type="ECO:0000256" key="1">
    <source>
        <dbReference type="ARBA" id="ARBA00022553"/>
    </source>
</evidence>
<keyword evidence="4 8" id="KW-0547">Nucleotide-binding</keyword>
<dbReference type="GO" id="GO:0008976">
    <property type="term" value="F:polyphosphate kinase activity"/>
    <property type="evidence" value="ECO:0007669"/>
    <property type="project" value="UniProtKB-UniRule"/>
</dbReference>
<feature type="active site" description="Phosphohistidine intermediate" evidence="8">
    <location>
        <position position="454"/>
    </location>
</feature>
<dbReference type="InterPro" id="IPR024953">
    <property type="entry name" value="PP_kinase_middle"/>
</dbReference>
<dbReference type="SUPFAM" id="SSF56024">
    <property type="entry name" value="Phospholipase D/nuclease"/>
    <property type="match status" value="2"/>
</dbReference>
<evidence type="ECO:0000259" key="12">
    <source>
        <dbReference type="Pfam" id="PF13090"/>
    </source>
</evidence>
<feature type="binding site" evidence="8">
    <location>
        <position position="487"/>
    </location>
    <ligand>
        <name>ATP</name>
        <dbReference type="ChEBI" id="CHEBI:30616"/>
    </ligand>
</feature>
<dbReference type="Pfam" id="PF02503">
    <property type="entry name" value="PP_kinase"/>
    <property type="match status" value="1"/>
</dbReference>
<feature type="binding site" evidence="8">
    <location>
        <position position="64"/>
    </location>
    <ligand>
        <name>ATP</name>
        <dbReference type="ChEBI" id="CHEBI:30616"/>
    </ligand>
</feature>
<evidence type="ECO:0000256" key="2">
    <source>
        <dbReference type="ARBA" id="ARBA00022679"/>
    </source>
</evidence>
<dbReference type="InterPro" id="IPR025200">
    <property type="entry name" value="PPK_C_dom2"/>
</dbReference>
<dbReference type="InterPro" id="IPR036830">
    <property type="entry name" value="PP_kinase_middle_dom_sf"/>
</dbReference>
<evidence type="ECO:0000256" key="6">
    <source>
        <dbReference type="ARBA" id="ARBA00022840"/>
    </source>
</evidence>
<feature type="domain" description="Polyphosphate kinase middle" evidence="10">
    <location>
        <begin position="140"/>
        <end position="323"/>
    </location>
</feature>
<dbReference type="NCBIfam" id="NF003918">
    <property type="entry name" value="PRK05443.1-2"/>
    <property type="match status" value="1"/>
</dbReference>
<dbReference type="GO" id="GO:0046872">
    <property type="term" value="F:metal ion binding"/>
    <property type="evidence" value="ECO:0007669"/>
    <property type="project" value="UniProtKB-KW"/>
</dbReference>
<evidence type="ECO:0000256" key="8">
    <source>
        <dbReference type="HAMAP-Rule" id="MF_00347"/>
    </source>
</evidence>
<dbReference type="Proteomes" id="UP000245168">
    <property type="component" value="Unassembled WGS sequence"/>
</dbReference>
<dbReference type="AlphaFoldDB" id="A0A2U2BTK1"/>
<organism evidence="14 15">
    <name type="scientific">Marinicauda salina</name>
    <dbReference type="NCBI Taxonomy" id="2135793"/>
    <lineage>
        <taxon>Bacteria</taxon>
        <taxon>Pseudomonadati</taxon>
        <taxon>Pseudomonadota</taxon>
        <taxon>Alphaproteobacteria</taxon>
        <taxon>Maricaulales</taxon>
        <taxon>Maricaulaceae</taxon>
        <taxon>Marinicauda</taxon>
    </lineage>
</organism>
<feature type="domain" description="Polyphosphate kinase C-terminal" evidence="12">
    <location>
        <begin position="522"/>
        <end position="695"/>
    </location>
</feature>
<feature type="domain" description="Polyphosphate kinase C-terminal" evidence="13">
    <location>
        <begin position="351"/>
        <end position="515"/>
    </location>
</feature>
<keyword evidence="7 8" id="KW-0460">Magnesium</keyword>
<dbReference type="PANTHER" id="PTHR30218">
    <property type="entry name" value="POLYPHOSPHATE KINASE"/>
    <property type="match status" value="1"/>
</dbReference>
<dbReference type="FunFam" id="3.30.870.10:FF:000001">
    <property type="entry name" value="Polyphosphate kinase"/>
    <property type="match status" value="1"/>
</dbReference>
<evidence type="ECO:0000256" key="4">
    <source>
        <dbReference type="ARBA" id="ARBA00022741"/>
    </source>
</evidence>
<dbReference type="InterPro" id="IPR041108">
    <property type="entry name" value="PP_kinase_C_1"/>
</dbReference>
<keyword evidence="2 8" id="KW-0808">Transferase</keyword>
<comment type="similarity">
    <text evidence="8 9">Belongs to the polyphosphate kinase 1 (PPK1) family.</text>
</comment>
<dbReference type="HAMAP" id="MF_00347">
    <property type="entry name" value="Polyphosphate_kinase"/>
    <property type="match status" value="1"/>
</dbReference>